<accession>A0ABQ5MVB3</accession>
<feature type="transmembrane region" description="Helical" evidence="2">
    <location>
        <begin position="129"/>
        <end position="151"/>
    </location>
</feature>
<gene>
    <name evidence="3" type="ORF">AHIS1636_23680</name>
</gene>
<feature type="compositionally biased region" description="Pro residues" evidence="1">
    <location>
        <begin position="446"/>
        <end position="457"/>
    </location>
</feature>
<organism evidence="3 4">
    <name type="scientific">Arthrobacter mangrovi</name>
    <dbReference type="NCBI Taxonomy" id="2966350"/>
    <lineage>
        <taxon>Bacteria</taxon>
        <taxon>Bacillati</taxon>
        <taxon>Actinomycetota</taxon>
        <taxon>Actinomycetes</taxon>
        <taxon>Micrococcales</taxon>
        <taxon>Micrococcaceae</taxon>
        <taxon>Arthrobacter</taxon>
    </lineage>
</organism>
<keyword evidence="2" id="KW-0472">Membrane</keyword>
<keyword evidence="2" id="KW-0812">Transmembrane</keyword>
<comment type="caution">
    <text evidence="3">The sequence shown here is derived from an EMBL/GenBank/DDBJ whole genome shotgun (WGS) entry which is preliminary data.</text>
</comment>
<reference evidence="3 4" key="1">
    <citation type="journal article" date="2023" name="Int. J. Syst. Evol. Microbiol.">
        <title>Arthrobacter mangrovi sp. nov., an actinobacterium isolated from the rhizosphere of a mangrove.</title>
        <authorList>
            <person name="Hamada M."/>
            <person name="Saitou S."/>
            <person name="Enomoto N."/>
            <person name="Nanri K."/>
            <person name="Hidaka K."/>
            <person name="Miura T."/>
            <person name="Tamura T."/>
        </authorList>
    </citation>
    <scope>NUCLEOTIDE SEQUENCE [LARGE SCALE GENOMIC DNA]</scope>
    <source>
        <strain evidence="3 4">NBRC 112813</strain>
    </source>
</reference>
<feature type="transmembrane region" description="Helical" evidence="2">
    <location>
        <begin position="243"/>
        <end position="271"/>
    </location>
</feature>
<feature type="transmembrane region" description="Helical" evidence="2">
    <location>
        <begin position="197"/>
        <end position="217"/>
    </location>
</feature>
<feature type="transmembrane region" description="Helical" evidence="2">
    <location>
        <begin position="72"/>
        <end position="98"/>
    </location>
</feature>
<evidence type="ECO:0000256" key="2">
    <source>
        <dbReference type="SAM" id="Phobius"/>
    </source>
</evidence>
<feature type="compositionally biased region" description="Basic and acidic residues" evidence="1">
    <location>
        <begin position="470"/>
        <end position="479"/>
    </location>
</feature>
<feature type="transmembrane region" description="Helical" evidence="2">
    <location>
        <begin position="171"/>
        <end position="190"/>
    </location>
</feature>
<proteinExistence type="predicted"/>
<dbReference type="EMBL" id="BRVS01000010">
    <property type="protein sequence ID" value="GLB67927.1"/>
    <property type="molecule type" value="Genomic_DNA"/>
</dbReference>
<evidence type="ECO:0000313" key="4">
    <source>
        <dbReference type="Proteomes" id="UP001209654"/>
    </source>
</evidence>
<evidence type="ECO:0000256" key="1">
    <source>
        <dbReference type="SAM" id="MobiDB-lite"/>
    </source>
</evidence>
<feature type="transmembrane region" description="Helical" evidence="2">
    <location>
        <begin position="386"/>
        <end position="407"/>
    </location>
</feature>
<evidence type="ECO:0000313" key="3">
    <source>
        <dbReference type="EMBL" id="GLB67927.1"/>
    </source>
</evidence>
<feature type="transmembrane region" description="Helical" evidence="2">
    <location>
        <begin position="489"/>
        <end position="510"/>
    </location>
</feature>
<name>A0ABQ5MVB3_9MICC</name>
<feature type="transmembrane region" description="Helical" evidence="2">
    <location>
        <begin position="516"/>
        <end position="533"/>
    </location>
</feature>
<dbReference type="Proteomes" id="UP001209654">
    <property type="component" value="Unassembled WGS sequence"/>
</dbReference>
<protein>
    <submittedName>
        <fullName evidence="3">Amino acid transporter</fullName>
    </submittedName>
</protein>
<keyword evidence="4" id="KW-1185">Reference proteome</keyword>
<sequence>MGASTQFFVPASVPRPTGHGKPGGAFTRWLMEHRVQPVGPESAEAGAHEHPWWKVMCLTGVDYFSTLSYLPAIAALAAGALSPLATLLIVILTVCGMLPMYRRVAQASPHGQGSVAMLEKLLPFWRGKLFVLILLGFVATSWIITITLSSADATVHLLENPRAPQFLEGQQLPVTIGMLLVLGGVFLLGFTEAVAVAIPVVALFLALNAVVIGVGIYDVVATPGVTADWTAALTASSGGPGGLILPALLAFPLLVLGLSGFETGVSMMPLVASLGATPAERMASRVKNTRRLLTSAAAIMSVYLLGSSLVTTLLIPAAEFQEGGAANGRALAYLAHERFGEGFGTIYDISSILILWFAGASAMAGLINIVPRYLPSYGMAPEWSRAIRPVVLVYTGVSIVITIAFKADVNAQAGAYATGVLAMMVSAAAAVAISCWRAAGKGSPTEPSPTGGPPYPSPARQNGDVPAGRHPGEARDRQRSPHSPARRRLPAVAYSFLTLVLLYALVENILEKPDGLMISLLFIGGIIAISLVSRVTRTTELRADHIVFDDEARRFIRDTLEYDGRINLIAHKPTSTGTWAYADKEATQRRINPVPGLADVIFLEIEINDPSGFSDTLHVRGEEAGGHRILRAQSPAAPNALAAILFALRDATGVMPQAYFEWSEGNPLTHLMRYLLLGQGDTPPVVREIIRQHEPNPLRRPGVHVG</sequence>
<keyword evidence="2" id="KW-1133">Transmembrane helix</keyword>
<feature type="region of interest" description="Disordered" evidence="1">
    <location>
        <begin position="442"/>
        <end position="484"/>
    </location>
</feature>
<feature type="transmembrane region" description="Helical" evidence="2">
    <location>
        <begin position="413"/>
        <end position="436"/>
    </location>
</feature>
<feature type="transmembrane region" description="Helical" evidence="2">
    <location>
        <begin position="292"/>
        <end position="315"/>
    </location>
</feature>
<feature type="transmembrane region" description="Helical" evidence="2">
    <location>
        <begin position="353"/>
        <end position="374"/>
    </location>
</feature>